<sequence>MKKADIYLNDKEEYSEAKIKSTVVNQLCQEAGTSEAEGDTKGKILKLWKDVLSNDKIGVDDSFFKLGGNSILLMQFHARLDKYFPGVVTIPDLFAYSTVGKLSDFIDSKSPGQPPALSLKNINLPAEYLQSGFDNCGFLHFNFQIRGDLFNRLSIIAEKENASLKDILITVFLYLFSNIGVVREIEMLAALDNPDYITKLNADFTNSDDFSQVIGQVRAQVEKSWQHPSYMLSDIERMEVYRGKDSVIPLILLKELNINKTKLLDSFDIIFEIEIETNRICLMFSFNADRLDEVRMEELTEKYIQLIEHIVNQ</sequence>
<proteinExistence type="predicted"/>
<dbReference type="Gene3D" id="3.30.559.30">
    <property type="entry name" value="Nonribosomal peptide synthetase, condensation domain"/>
    <property type="match status" value="1"/>
</dbReference>
<evidence type="ECO:0000313" key="2">
    <source>
        <dbReference type="EMBL" id="SCY96158.1"/>
    </source>
</evidence>
<dbReference type="GO" id="GO:0043041">
    <property type="term" value="P:amino acid activation for nonribosomal peptide biosynthetic process"/>
    <property type="evidence" value="ECO:0007669"/>
    <property type="project" value="TreeGrafter"/>
</dbReference>
<dbReference type="GO" id="GO:0044550">
    <property type="term" value="P:secondary metabolite biosynthetic process"/>
    <property type="evidence" value="ECO:0007669"/>
    <property type="project" value="TreeGrafter"/>
</dbReference>
<dbReference type="SUPFAM" id="SSF47336">
    <property type="entry name" value="ACP-like"/>
    <property type="match status" value="1"/>
</dbReference>
<accession>A0A1G5K821</accession>
<evidence type="ECO:0000313" key="3">
    <source>
        <dbReference type="Proteomes" id="UP000198636"/>
    </source>
</evidence>
<dbReference type="PROSITE" id="PS50075">
    <property type="entry name" value="CARRIER"/>
    <property type="match status" value="1"/>
</dbReference>
<feature type="domain" description="Carrier" evidence="1">
    <location>
        <begin position="35"/>
        <end position="110"/>
    </location>
</feature>
<dbReference type="EMBL" id="FMUS01000024">
    <property type="protein sequence ID" value="SCY96158.1"/>
    <property type="molecule type" value="Genomic_DNA"/>
</dbReference>
<dbReference type="Pfam" id="PF00550">
    <property type="entry name" value="PP-binding"/>
    <property type="match status" value="1"/>
</dbReference>
<dbReference type="PANTHER" id="PTHR45527">
    <property type="entry name" value="NONRIBOSOMAL PEPTIDE SYNTHETASE"/>
    <property type="match status" value="1"/>
</dbReference>
<evidence type="ECO:0000259" key="1">
    <source>
        <dbReference type="PROSITE" id="PS50075"/>
    </source>
</evidence>
<dbReference type="AlphaFoldDB" id="A0A1G5K821"/>
<reference evidence="2 3" key="1">
    <citation type="submission" date="2016-10" db="EMBL/GenBank/DDBJ databases">
        <authorList>
            <person name="de Groot N.N."/>
        </authorList>
    </citation>
    <scope>NUCLEOTIDE SEQUENCE [LARGE SCALE GENOMIC DNA]</scope>
    <source>
        <strain evidence="2 3">DSM 18978</strain>
    </source>
</reference>
<dbReference type="Proteomes" id="UP000198636">
    <property type="component" value="Unassembled WGS sequence"/>
</dbReference>
<dbReference type="Gene3D" id="1.10.1200.10">
    <property type="entry name" value="ACP-like"/>
    <property type="match status" value="1"/>
</dbReference>
<dbReference type="InterPro" id="IPR036736">
    <property type="entry name" value="ACP-like_sf"/>
</dbReference>
<protein>
    <submittedName>
        <fullName evidence="2">Phosphopantetheine attachment site</fullName>
    </submittedName>
</protein>
<dbReference type="InterPro" id="IPR009081">
    <property type="entry name" value="PP-bd_ACP"/>
</dbReference>
<dbReference type="STRING" id="1120976.SAMN03080606_03255"/>
<organism evidence="2 3">
    <name type="scientific">Alkaliphilus peptidifermentans DSM 18978</name>
    <dbReference type="NCBI Taxonomy" id="1120976"/>
    <lineage>
        <taxon>Bacteria</taxon>
        <taxon>Bacillati</taxon>
        <taxon>Bacillota</taxon>
        <taxon>Clostridia</taxon>
        <taxon>Peptostreptococcales</taxon>
        <taxon>Natronincolaceae</taxon>
        <taxon>Alkaliphilus</taxon>
    </lineage>
</organism>
<dbReference type="SUPFAM" id="SSF52777">
    <property type="entry name" value="CoA-dependent acyltransferases"/>
    <property type="match status" value="1"/>
</dbReference>
<gene>
    <name evidence="2" type="ORF">SAMN03080606_03255</name>
</gene>
<name>A0A1G5K821_9FIRM</name>
<dbReference type="GO" id="GO:0005737">
    <property type="term" value="C:cytoplasm"/>
    <property type="evidence" value="ECO:0007669"/>
    <property type="project" value="TreeGrafter"/>
</dbReference>
<dbReference type="GO" id="GO:0031177">
    <property type="term" value="F:phosphopantetheine binding"/>
    <property type="evidence" value="ECO:0007669"/>
    <property type="project" value="TreeGrafter"/>
</dbReference>
<dbReference type="PANTHER" id="PTHR45527:SF1">
    <property type="entry name" value="FATTY ACID SYNTHASE"/>
    <property type="match status" value="1"/>
</dbReference>
<keyword evidence="3" id="KW-1185">Reference proteome</keyword>